<evidence type="ECO:0000256" key="9">
    <source>
        <dbReference type="SAM" id="Phobius"/>
    </source>
</evidence>
<sequence>MVLVVLCILVLSLGNDVTASFRVDDVLIRFIVNATPALFSPSRVFLQLCTSYGKIFIFMISIILSSNYLMHNIRNFYEELDPKIFNDLEHQNLYMLNLDCDYAIDILRQAHSKRMFVAPMKWLLFQDRKTMADNNDNVNLTFTYNDTILESFEDLDIYPDSDVILARRFDGDFLELLSIYRPSPQRGVMWENRGNWTFENGLRMSTFDVASARRKDLQQTALKSCLVMTDPETMNHLTDFKDKTIDPVTKANYPWILHLVNRMNATVSFEIADNWGFYSKNGSWSGMSGMLQRREIDIGGTATFLVPERVGVVQFIPLYTHTSLRFVFRRPLLSTVSNIFTLPFQRNVWIALAVFLILVFSLLYFSIKWEYYCNRKTKSAAYWNQLNPNKPTISDNFFILLGAFSQQGYSYEPYRVSSRIVTLMLLLASLSFYAAYTANIVGLLQSTTDSIKTLPDLLNSPLKMGVHNIVYSKYYFQSFRDPVRKAILEQRIEPKGSKANWVSVEEGVNRIRNELFAFHGEIGTVYQLMQDTYLEEEKCGLTEIDFLNHLYPLLAIQKQSPYSEIFKTGALKLREYGLKYREEYRLYTRKPVCSSQTRFITIGFTECYFALVIMGYGILLSIIVFVFELLWHKRQTMHSIKEMSNSETNIVECLD</sequence>
<dbReference type="Proteomes" id="UP000669903">
    <property type="component" value="Unassembled WGS sequence"/>
</dbReference>
<feature type="domain" description="Ionotropic receptor 75a N-terminal" evidence="12">
    <location>
        <begin position="96"/>
        <end position="224"/>
    </location>
</feature>
<organism evidence="13 14">
    <name type="scientific">Acromyrmex charruanus</name>
    <dbReference type="NCBI Taxonomy" id="2715315"/>
    <lineage>
        <taxon>Eukaryota</taxon>
        <taxon>Metazoa</taxon>
        <taxon>Ecdysozoa</taxon>
        <taxon>Arthropoda</taxon>
        <taxon>Hexapoda</taxon>
        <taxon>Insecta</taxon>
        <taxon>Pterygota</taxon>
        <taxon>Neoptera</taxon>
        <taxon>Endopterygota</taxon>
        <taxon>Hymenoptera</taxon>
        <taxon>Apocrita</taxon>
        <taxon>Aculeata</taxon>
        <taxon>Formicoidea</taxon>
        <taxon>Formicidae</taxon>
        <taxon>Myrmicinae</taxon>
        <taxon>Acromyrmex</taxon>
    </lineage>
</organism>
<evidence type="ECO:0000256" key="6">
    <source>
        <dbReference type="ARBA" id="ARBA00023136"/>
    </source>
</evidence>
<dbReference type="GO" id="GO:0015276">
    <property type="term" value="F:ligand-gated monoatomic ion channel activity"/>
    <property type="evidence" value="ECO:0007669"/>
    <property type="project" value="InterPro"/>
</dbReference>
<dbReference type="Gene3D" id="3.40.190.10">
    <property type="entry name" value="Periplasmic binding protein-like II"/>
    <property type="match status" value="1"/>
</dbReference>
<keyword evidence="3" id="KW-1003">Cell membrane</keyword>
<dbReference type="GO" id="GO:0005886">
    <property type="term" value="C:plasma membrane"/>
    <property type="evidence" value="ECO:0007669"/>
    <property type="project" value="UniProtKB-SubCell"/>
</dbReference>
<dbReference type="GO" id="GO:0050906">
    <property type="term" value="P:detection of stimulus involved in sensory perception"/>
    <property type="evidence" value="ECO:0007669"/>
    <property type="project" value="UniProtKB-ARBA"/>
</dbReference>
<evidence type="ECO:0000256" key="10">
    <source>
        <dbReference type="SAM" id="SignalP"/>
    </source>
</evidence>
<feature type="transmembrane region" description="Helical" evidence="9">
    <location>
        <begin position="608"/>
        <end position="631"/>
    </location>
</feature>
<comment type="similarity">
    <text evidence="2">Belongs to the glutamate-gated ion channel (TC 1.A.10.1) family.</text>
</comment>
<dbReference type="Pfam" id="PF00060">
    <property type="entry name" value="Lig_chan"/>
    <property type="match status" value="1"/>
</dbReference>
<evidence type="ECO:0000259" key="12">
    <source>
        <dbReference type="Pfam" id="PF24576"/>
    </source>
</evidence>
<evidence type="ECO:0000259" key="11">
    <source>
        <dbReference type="Pfam" id="PF00060"/>
    </source>
</evidence>
<dbReference type="Pfam" id="PF24576">
    <property type="entry name" value="IR75A_N"/>
    <property type="match status" value="1"/>
</dbReference>
<dbReference type="PANTHER" id="PTHR42643">
    <property type="entry name" value="IONOTROPIC RECEPTOR 20A-RELATED"/>
    <property type="match status" value="1"/>
</dbReference>
<dbReference type="InterPro" id="IPR001320">
    <property type="entry name" value="Iontro_rcpt_C"/>
</dbReference>
<accession>A0A836FXK8</accession>
<evidence type="ECO:0000256" key="1">
    <source>
        <dbReference type="ARBA" id="ARBA00004651"/>
    </source>
</evidence>
<dbReference type="SUPFAM" id="SSF53850">
    <property type="entry name" value="Periplasmic binding protein-like II"/>
    <property type="match status" value="1"/>
</dbReference>
<keyword evidence="14" id="KW-1185">Reference proteome</keyword>
<feature type="transmembrane region" description="Helical" evidence="9">
    <location>
        <begin position="420"/>
        <end position="444"/>
    </location>
</feature>
<keyword evidence="7" id="KW-0675">Receptor</keyword>
<keyword evidence="4 9" id="KW-0812">Transmembrane</keyword>
<evidence type="ECO:0000256" key="8">
    <source>
        <dbReference type="ARBA" id="ARBA00023180"/>
    </source>
</evidence>
<evidence type="ECO:0000256" key="4">
    <source>
        <dbReference type="ARBA" id="ARBA00022692"/>
    </source>
</evidence>
<proteinExistence type="inferred from homology"/>
<reference evidence="13" key="1">
    <citation type="submission" date="2020-03" db="EMBL/GenBank/DDBJ databases">
        <title>Relaxed selection underlies rapid genomic changes in the transitions from sociality to social parasitism in ants.</title>
        <authorList>
            <person name="Bi X."/>
        </authorList>
    </citation>
    <scope>NUCLEOTIDE SEQUENCE</scope>
    <source>
        <strain evidence="13">BGI-DK2014a</strain>
        <tissue evidence="13">Whole body</tissue>
    </source>
</reference>
<gene>
    <name evidence="13" type="primary">Kbp_5</name>
    <name evidence="13" type="ORF">G6Z76_0011843</name>
</gene>
<dbReference type="InterPro" id="IPR057074">
    <property type="entry name" value="IR75A_N"/>
</dbReference>
<keyword evidence="10" id="KW-0732">Signal</keyword>
<protein>
    <submittedName>
        <fullName evidence="13">GLRK protein</fullName>
    </submittedName>
</protein>
<name>A0A836FXK8_9HYME</name>
<evidence type="ECO:0000256" key="3">
    <source>
        <dbReference type="ARBA" id="ARBA00022475"/>
    </source>
</evidence>
<feature type="non-terminal residue" evidence="13">
    <location>
        <position position="655"/>
    </location>
</feature>
<dbReference type="AlphaFoldDB" id="A0A836FXK8"/>
<evidence type="ECO:0000256" key="5">
    <source>
        <dbReference type="ARBA" id="ARBA00022989"/>
    </source>
</evidence>
<feature type="domain" description="Ionotropic glutamate receptor C-terminal" evidence="11">
    <location>
        <begin position="347"/>
        <end position="536"/>
    </location>
</feature>
<comment type="caution">
    <text evidence="13">The sequence shown here is derived from an EMBL/GenBank/DDBJ whole genome shotgun (WGS) entry which is preliminary data.</text>
</comment>
<evidence type="ECO:0000256" key="7">
    <source>
        <dbReference type="ARBA" id="ARBA00023170"/>
    </source>
</evidence>
<keyword evidence="5 9" id="KW-1133">Transmembrane helix</keyword>
<dbReference type="EMBL" id="JAANIC010001623">
    <property type="protein sequence ID" value="KAG5346335.1"/>
    <property type="molecule type" value="Genomic_DNA"/>
</dbReference>
<dbReference type="InterPro" id="IPR052192">
    <property type="entry name" value="Insect_Ionotropic_Sensory_Rcpt"/>
</dbReference>
<evidence type="ECO:0000313" key="14">
    <source>
        <dbReference type="Proteomes" id="UP000669903"/>
    </source>
</evidence>
<feature type="signal peptide" evidence="10">
    <location>
        <begin position="1"/>
        <end position="19"/>
    </location>
</feature>
<evidence type="ECO:0000313" key="13">
    <source>
        <dbReference type="EMBL" id="KAG5346335.1"/>
    </source>
</evidence>
<dbReference type="Gene3D" id="1.10.287.70">
    <property type="match status" value="1"/>
</dbReference>
<evidence type="ECO:0000256" key="2">
    <source>
        <dbReference type="ARBA" id="ARBA00008685"/>
    </source>
</evidence>
<feature type="chain" id="PRO_5032570772" evidence="10">
    <location>
        <begin position="20"/>
        <end position="655"/>
    </location>
</feature>
<comment type="subcellular location">
    <subcellularLocation>
        <location evidence="1">Cell membrane</location>
        <topology evidence="1">Multi-pass membrane protein</topology>
    </subcellularLocation>
</comment>
<keyword evidence="8" id="KW-0325">Glycoprotein</keyword>
<keyword evidence="6 9" id="KW-0472">Membrane</keyword>
<feature type="non-terminal residue" evidence="13">
    <location>
        <position position="1"/>
    </location>
</feature>
<dbReference type="PANTHER" id="PTHR42643:SF33">
    <property type="entry name" value="GLUTAMATE RECEPTOR 2-LIKE PROTEIN"/>
    <property type="match status" value="1"/>
</dbReference>
<feature type="transmembrane region" description="Helical" evidence="9">
    <location>
        <begin position="348"/>
        <end position="367"/>
    </location>
</feature>